<dbReference type="NCBIfam" id="NF008687">
    <property type="entry name" value="PRK11706.1"/>
    <property type="match status" value="1"/>
</dbReference>
<name>A0AAW9IA97_CLOPF</name>
<dbReference type="InterPro" id="IPR015424">
    <property type="entry name" value="PyrdxlP-dep_Trfase"/>
</dbReference>
<dbReference type="Pfam" id="PF01041">
    <property type="entry name" value="DegT_DnrJ_EryC1"/>
    <property type="match status" value="1"/>
</dbReference>
<accession>A0AAW9IA97</accession>
<organism evidence="1 2">
    <name type="scientific">Clostridium perfringens</name>
    <dbReference type="NCBI Taxonomy" id="1502"/>
    <lineage>
        <taxon>Bacteria</taxon>
        <taxon>Bacillati</taxon>
        <taxon>Bacillota</taxon>
        <taxon>Clostridia</taxon>
        <taxon>Eubacteriales</taxon>
        <taxon>Clostridiaceae</taxon>
        <taxon>Clostridium</taxon>
    </lineage>
</organism>
<dbReference type="RefSeq" id="WP_322458526.1">
    <property type="nucleotide sequence ID" value="NZ_WNVC01000124.1"/>
</dbReference>
<keyword evidence="1" id="KW-0808">Transferase</keyword>
<protein>
    <submittedName>
        <fullName evidence="1">dTDP-4-amino-4,6-dideoxygalactose transaminase</fullName>
        <ecNumber evidence="1">2.6.1.59</ecNumber>
    </submittedName>
</protein>
<evidence type="ECO:0000313" key="2">
    <source>
        <dbReference type="Proteomes" id="UP001291306"/>
    </source>
</evidence>
<feature type="non-terminal residue" evidence="1">
    <location>
        <position position="257"/>
    </location>
</feature>
<dbReference type="FunFam" id="3.40.640.10:FF:000037">
    <property type="entry name" value="dTDP-4-amino-4,6-dideoxygalactose transaminase"/>
    <property type="match status" value="1"/>
</dbReference>
<dbReference type="AlphaFoldDB" id="A0AAW9IA97"/>
<dbReference type="SUPFAM" id="SSF53383">
    <property type="entry name" value="PLP-dependent transferases"/>
    <property type="match status" value="1"/>
</dbReference>
<dbReference type="InterPro" id="IPR012749">
    <property type="entry name" value="WecE-like"/>
</dbReference>
<gene>
    <name evidence="1" type="primary">rffA</name>
    <name evidence="1" type="synonym">fcnA</name>
    <name evidence="1" type="synonym">wecE</name>
    <name evidence="1" type="ORF">GNF79_14230</name>
</gene>
<dbReference type="PANTHER" id="PTHR30244">
    <property type="entry name" value="TRANSAMINASE"/>
    <property type="match status" value="1"/>
</dbReference>
<dbReference type="PANTHER" id="PTHR30244:SF34">
    <property type="entry name" value="DTDP-4-AMINO-4,6-DIDEOXYGALACTOSE TRANSAMINASE"/>
    <property type="match status" value="1"/>
</dbReference>
<keyword evidence="1" id="KW-0032">Aminotransferase</keyword>
<dbReference type="GO" id="GO:0019180">
    <property type="term" value="F:dTDP-4-amino-4,6-dideoxygalactose transaminase activity"/>
    <property type="evidence" value="ECO:0007669"/>
    <property type="project" value="UniProtKB-EC"/>
</dbReference>
<dbReference type="EC" id="2.6.1.59" evidence="1"/>
<dbReference type="GO" id="GO:0030170">
    <property type="term" value="F:pyridoxal phosphate binding"/>
    <property type="evidence" value="ECO:0007669"/>
    <property type="project" value="TreeGrafter"/>
</dbReference>
<dbReference type="Gene3D" id="3.40.640.10">
    <property type="entry name" value="Type I PLP-dependent aspartate aminotransferase-like (Major domain)"/>
    <property type="match status" value="1"/>
</dbReference>
<dbReference type="EMBL" id="WNVC01000124">
    <property type="protein sequence ID" value="MDZ5000214.1"/>
    <property type="molecule type" value="Genomic_DNA"/>
</dbReference>
<evidence type="ECO:0000313" key="1">
    <source>
        <dbReference type="EMBL" id="MDZ5000214.1"/>
    </source>
</evidence>
<dbReference type="CDD" id="cd00616">
    <property type="entry name" value="AHBA_syn"/>
    <property type="match status" value="1"/>
</dbReference>
<sequence length="257" mass="28945">MINFNVPPFVGKEEKYISEAIREYRKLCGAGNFTKKCNEWFQSKFSTPKALLTTSCTHALEMAAILCDIKPGDEVIAPSYTFVSTVNAFVLRGAKIVFVDIRPDTMNIDERLIEDAITEKTKVIIPVHYAGISCEMDKIMKIAKKYNLYVVEDAAQGVMASYKGQPLGTIGDFGCYSFHETKNYSMGEGGAILIQNKDFIERAEIIREKGTDRSRFFRGQVDKYSWVDVGSSFLPSELNAAYLYAQLEEADNINEDR</sequence>
<comment type="caution">
    <text evidence="1">The sequence shown here is derived from an EMBL/GenBank/DDBJ whole genome shotgun (WGS) entry which is preliminary data.</text>
</comment>
<proteinExistence type="predicted"/>
<reference evidence="1" key="1">
    <citation type="submission" date="2019-11" db="EMBL/GenBank/DDBJ databases">
        <title>Characterization of Clostridium perfringens isolates from swine manure treated agricultural soils.</title>
        <authorList>
            <person name="Wushke S.T."/>
        </authorList>
    </citation>
    <scope>NUCLEOTIDE SEQUENCE</scope>
    <source>
        <strain evidence="1">X26</strain>
    </source>
</reference>
<dbReference type="Proteomes" id="UP001291306">
    <property type="component" value="Unassembled WGS sequence"/>
</dbReference>
<dbReference type="NCBIfam" id="TIGR02379">
    <property type="entry name" value="ECA_wecE"/>
    <property type="match status" value="1"/>
</dbReference>
<dbReference type="InterPro" id="IPR015421">
    <property type="entry name" value="PyrdxlP-dep_Trfase_major"/>
</dbReference>
<dbReference type="GO" id="GO:0000271">
    <property type="term" value="P:polysaccharide biosynthetic process"/>
    <property type="evidence" value="ECO:0007669"/>
    <property type="project" value="TreeGrafter"/>
</dbReference>
<dbReference type="InterPro" id="IPR000653">
    <property type="entry name" value="DegT/StrS_aminotransferase"/>
</dbReference>